<evidence type="ECO:0000256" key="8">
    <source>
        <dbReference type="ARBA" id="ARBA00022989"/>
    </source>
</evidence>
<dbReference type="GO" id="GO:0005789">
    <property type="term" value="C:endoplasmic reticulum membrane"/>
    <property type="evidence" value="ECO:0007669"/>
    <property type="project" value="UniProtKB-SubCell"/>
</dbReference>
<proteinExistence type="inferred from homology"/>
<dbReference type="eggNOG" id="KOG2468">
    <property type="taxonomic scope" value="Eukaryota"/>
</dbReference>
<protein>
    <recommendedName>
        <fullName evidence="3">dolichol kinase</fullName>
        <ecNumber evidence="3">2.7.1.108</ecNumber>
    </recommendedName>
</protein>
<evidence type="ECO:0000256" key="4">
    <source>
        <dbReference type="ARBA" id="ARBA00022679"/>
    </source>
</evidence>
<feature type="transmembrane region" description="Helical" evidence="10">
    <location>
        <begin position="5"/>
        <end position="23"/>
    </location>
</feature>
<feature type="transmembrane region" description="Helical" evidence="10">
    <location>
        <begin position="226"/>
        <end position="249"/>
    </location>
</feature>
<dbReference type="AlphaFoldDB" id="A0A024USS1"/>
<dbReference type="EC" id="2.7.1.108" evidence="3"/>
<feature type="transmembrane region" description="Helical" evidence="10">
    <location>
        <begin position="447"/>
        <end position="471"/>
    </location>
</feature>
<evidence type="ECO:0000256" key="9">
    <source>
        <dbReference type="ARBA" id="ARBA00023136"/>
    </source>
</evidence>
<comment type="subcellular location">
    <subcellularLocation>
        <location evidence="1">Endoplasmic reticulum membrane</location>
        <topology evidence="1">Multi-pass membrane protein</topology>
    </subcellularLocation>
</comment>
<accession>A0A024USS1</accession>
<dbReference type="PANTHER" id="PTHR13205">
    <property type="entry name" value="TRANSMEMBRANE PROTEIN 15-RELATED"/>
    <property type="match status" value="1"/>
</dbReference>
<dbReference type="RefSeq" id="XP_008862800.1">
    <property type="nucleotide sequence ID" value="XM_008864578.1"/>
</dbReference>
<sequence length="555" mass="60047">MWRRTVAEACLLGVPVVWMYIILDQRTLHEGSPLLQSLYLAIAVMSVLVLGGAILTIAPCRLPRSVKQHSRAEADSGILIGVAIVPIVICSRLLIDVSAGTQSEYAIVHVWLSLVLGMSSLLRVLFMTPWSIATAAVESVILHGMCLIIQAPAGMFVVHVHAALHLYNVLLYHGLVAVSRSFTYGEAMVVSQGMTFLIMDAILYTLQQGGALHQAEPYAIPPRDGIAIVLQIGLIVSVLLLPLLCVPLFHVYGTSTPRIVRPTLPPSPTALFVGLVGFVAVVFTAWTSLLLDTTLWTWVVDVFLVPSKVGVAAYWATTLVAVVPLCPILARRWSLRQIVARKLYHFVVVLLFLPVTFVDVDMLRLSYGVAVGVFIVVECIRALAAPPFGRSIALYMRMYLDHRDDGRLILSHTYLLLGCALPLWILYPTSSTTNLDESTSMASAALISNAGVLALGIGDAMGATIGSMWGATKVVGNKSLEGSVAVFVSMGAASLVCHSYHVDLFLYGRYAPVIQWLGATLVTAMLEAVTCQIDNLVLPLYYCATLCLTACSLYP</sequence>
<organism evidence="11">
    <name type="scientific">Aphanomyces invadans</name>
    <dbReference type="NCBI Taxonomy" id="157072"/>
    <lineage>
        <taxon>Eukaryota</taxon>
        <taxon>Sar</taxon>
        <taxon>Stramenopiles</taxon>
        <taxon>Oomycota</taxon>
        <taxon>Saprolegniomycetes</taxon>
        <taxon>Saprolegniales</taxon>
        <taxon>Verrucalvaceae</taxon>
        <taxon>Aphanomyces</taxon>
    </lineage>
</organism>
<keyword evidence="4" id="KW-0808">Transferase</keyword>
<evidence type="ECO:0000256" key="2">
    <source>
        <dbReference type="ARBA" id="ARBA00010794"/>
    </source>
</evidence>
<gene>
    <name evidence="11" type="ORF">H310_01468</name>
</gene>
<dbReference type="InterPro" id="IPR032974">
    <property type="entry name" value="Polypren_kinase"/>
</dbReference>
<feature type="transmembrane region" description="Helical" evidence="10">
    <location>
        <begin position="483"/>
        <end position="501"/>
    </location>
</feature>
<dbReference type="GO" id="GO:0043048">
    <property type="term" value="P:dolichyl monophosphate biosynthetic process"/>
    <property type="evidence" value="ECO:0007669"/>
    <property type="project" value="TreeGrafter"/>
</dbReference>
<feature type="transmembrane region" description="Helical" evidence="10">
    <location>
        <begin position="107"/>
        <end position="125"/>
    </location>
</feature>
<dbReference type="GeneID" id="20078518"/>
<keyword evidence="5 10" id="KW-0812">Transmembrane</keyword>
<name>A0A024USS1_9STRA</name>
<dbReference type="STRING" id="157072.A0A024USS1"/>
<feature type="transmembrane region" description="Helical" evidence="10">
    <location>
        <begin position="366"/>
        <end position="388"/>
    </location>
</feature>
<keyword evidence="9 10" id="KW-0472">Membrane</keyword>
<evidence type="ECO:0000256" key="6">
    <source>
        <dbReference type="ARBA" id="ARBA00022777"/>
    </source>
</evidence>
<keyword evidence="8 10" id="KW-1133">Transmembrane helix</keyword>
<dbReference type="GO" id="GO:0004168">
    <property type="term" value="F:dolichol kinase activity"/>
    <property type="evidence" value="ECO:0007669"/>
    <property type="project" value="UniProtKB-EC"/>
</dbReference>
<feature type="transmembrane region" description="Helical" evidence="10">
    <location>
        <begin position="270"/>
        <end position="291"/>
    </location>
</feature>
<feature type="transmembrane region" description="Helical" evidence="10">
    <location>
        <begin position="311"/>
        <end position="330"/>
    </location>
</feature>
<keyword evidence="7" id="KW-0256">Endoplasmic reticulum</keyword>
<feature type="transmembrane region" description="Helical" evidence="10">
    <location>
        <begin position="78"/>
        <end position="95"/>
    </location>
</feature>
<keyword evidence="6" id="KW-0418">Kinase</keyword>
<evidence type="ECO:0000256" key="7">
    <source>
        <dbReference type="ARBA" id="ARBA00022824"/>
    </source>
</evidence>
<evidence type="ECO:0000256" key="5">
    <source>
        <dbReference type="ARBA" id="ARBA00022692"/>
    </source>
</evidence>
<evidence type="ECO:0000256" key="1">
    <source>
        <dbReference type="ARBA" id="ARBA00004477"/>
    </source>
</evidence>
<feature type="transmembrane region" description="Helical" evidence="10">
    <location>
        <begin position="342"/>
        <end position="360"/>
    </location>
</feature>
<dbReference type="VEuPathDB" id="FungiDB:H310_01468"/>
<dbReference type="PANTHER" id="PTHR13205:SF15">
    <property type="entry name" value="DOLICHOL KINASE"/>
    <property type="match status" value="1"/>
</dbReference>
<feature type="transmembrane region" description="Helical" evidence="10">
    <location>
        <begin position="38"/>
        <end position="58"/>
    </location>
</feature>
<comment type="similarity">
    <text evidence="2">Belongs to the polyprenol kinase family.</text>
</comment>
<evidence type="ECO:0000256" key="10">
    <source>
        <dbReference type="SAM" id="Phobius"/>
    </source>
</evidence>
<dbReference type="EMBL" id="KI913953">
    <property type="protein sequence ID" value="ETW08995.1"/>
    <property type="molecule type" value="Genomic_DNA"/>
</dbReference>
<evidence type="ECO:0000313" key="11">
    <source>
        <dbReference type="EMBL" id="ETW08995.1"/>
    </source>
</evidence>
<evidence type="ECO:0000256" key="3">
    <source>
        <dbReference type="ARBA" id="ARBA00012132"/>
    </source>
</evidence>
<reference evidence="11" key="1">
    <citation type="submission" date="2013-12" db="EMBL/GenBank/DDBJ databases">
        <title>The Genome Sequence of Aphanomyces invadans NJM9701.</title>
        <authorList>
            <consortium name="The Broad Institute Genomics Platform"/>
            <person name="Russ C."/>
            <person name="Tyler B."/>
            <person name="van West P."/>
            <person name="Dieguez-Uribeondo J."/>
            <person name="Young S.K."/>
            <person name="Zeng Q."/>
            <person name="Gargeya S."/>
            <person name="Fitzgerald M."/>
            <person name="Abouelleil A."/>
            <person name="Alvarado L."/>
            <person name="Chapman S.B."/>
            <person name="Gainer-Dewar J."/>
            <person name="Goldberg J."/>
            <person name="Griggs A."/>
            <person name="Gujja S."/>
            <person name="Hansen M."/>
            <person name="Howarth C."/>
            <person name="Imamovic A."/>
            <person name="Ireland A."/>
            <person name="Larimer J."/>
            <person name="McCowan C."/>
            <person name="Murphy C."/>
            <person name="Pearson M."/>
            <person name="Poon T.W."/>
            <person name="Priest M."/>
            <person name="Roberts A."/>
            <person name="Saif S."/>
            <person name="Shea T."/>
            <person name="Sykes S."/>
            <person name="Wortman J."/>
            <person name="Nusbaum C."/>
            <person name="Birren B."/>
        </authorList>
    </citation>
    <scope>NUCLEOTIDE SEQUENCE [LARGE SCALE GENOMIC DNA]</scope>
    <source>
        <strain evidence="11">NJM9701</strain>
    </source>
</reference>
<feature type="transmembrane region" description="Helical" evidence="10">
    <location>
        <begin position="408"/>
        <end position="427"/>
    </location>
</feature>